<accession>A0ABQ6Z9W5</accession>
<proteinExistence type="predicted"/>
<keyword evidence="3" id="KW-1185">Reference proteome</keyword>
<dbReference type="Pfam" id="PF04389">
    <property type="entry name" value="Peptidase_M28"/>
    <property type="match status" value="1"/>
</dbReference>
<comment type="caution">
    <text evidence="2">The sequence shown here is derived from an EMBL/GenBank/DDBJ whole genome shotgun (WGS) entry which is preliminary data.</text>
</comment>
<protein>
    <recommendedName>
        <fullName evidence="1">Peptidase M28 domain-containing protein</fullName>
    </recommendedName>
</protein>
<dbReference type="SUPFAM" id="SSF53187">
    <property type="entry name" value="Zn-dependent exopeptidases"/>
    <property type="match status" value="1"/>
</dbReference>
<dbReference type="Gene3D" id="3.40.630.10">
    <property type="entry name" value="Zn peptidases"/>
    <property type="match status" value="1"/>
</dbReference>
<evidence type="ECO:0000313" key="3">
    <source>
        <dbReference type="Proteomes" id="UP000788419"/>
    </source>
</evidence>
<dbReference type="EMBL" id="PDWN01000003">
    <property type="protein sequence ID" value="KAF1696447.1"/>
    <property type="molecule type" value="Genomic_DNA"/>
</dbReference>
<gene>
    <name evidence="2" type="ORF">CSC65_04330</name>
</gene>
<evidence type="ECO:0000259" key="1">
    <source>
        <dbReference type="Pfam" id="PF04389"/>
    </source>
</evidence>
<dbReference type="InterPro" id="IPR045175">
    <property type="entry name" value="M28_fam"/>
</dbReference>
<organism evidence="2 3">
    <name type="scientific">Pseudoxanthomonas daejeonensis</name>
    <dbReference type="NCBI Taxonomy" id="266062"/>
    <lineage>
        <taxon>Bacteria</taxon>
        <taxon>Pseudomonadati</taxon>
        <taxon>Pseudomonadota</taxon>
        <taxon>Gammaproteobacteria</taxon>
        <taxon>Lysobacterales</taxon>
        <taxon>Lysobacteraceae</taxon>
        <taxon>Pseudoxanthomonas</taxon>
    </lineage>
</organism>
<feature type="domain" description="Peptidase M28" evidence="1">
    <location>
        <begin position="141"/>
        <end position="339"/>
    </location>
</feature>
<evidence type="ECO:0000313" key="2">
    <source>
        <dbReference type="EMBL" id="KAF1696447.1"/>
    </source>
</evidence>
<dbReference type="PANTHER" id="PTHR12147:SF26">
    <property type="entry name" value="PEPTIDASE M28 DOMAIN-CONTAINING PROTEIN"/>
    <property type="match status" value="1"/>
</dbReference>
<sequence length="358" mass="38604">MRRPVLTSAWSSTRKTRMVMPLPRYAVARRLSPRLPAGKRGRAYWTPVAGETFMDLPDPSFRARRRIAAPALLLAFALLTAPLSGTALAKAPPDRWQAQVAQTSAGADTAARATSITDRLDALGIAWHAEAFELDGKHGRNVVADLGGPADAPLLLIGAHYDRVDVGHGATDNASGVATVLELAQALKARPLQAHRVKLAFWDLEEQGLLGSRAWVATPGQEKPALYVNFDVFGWGDTLWMMAPQSDTPLVNALEALSRQQKLGFQPGDKYPPTDHLAFLKAGWPAVSFSLVGGDEIPDILQVFAGQKPAQAPKVMKVIHSPQDGIDQLDARNVPRALRVLENGLRSLDAKPAPAPTD</sequence>
<reference evidence="2 3" key="1">
    <citation type="submission" date="2017-10" db="EMBL/GenBank/DDBJ databases">
        <title>Whole genome sequencing of members of genus Pseudoxanthomonas.</title>
        <authorList>
            <person name="Kumar S."/>
            <person name="Bansal K."/>
            <person name="Kaur A."/>
            <person name="Patil P."/>
            <person name="Sharma S."/>
            <person name="Patil P.B."/>
        </authorList>
    </citation>
    <scope>NUCLEOTIDE SEQUENCE [LARGE SCALE GENOMIC DNA]</scope>
    <source>
        <strain evidence="2 3">DSM 17801</strain>
    </source>
</reference>
<name>A0ABQ6Z9W5_9GAMM</name>
<dbReference type="Proteomes" id="UP000788419">
    <property type="component" value="Unassembled WGS sequence"/>
</dbReference>
<dbReference type="PANTHER" id="PTHR12147">
    <property type="entry name" value="METALLOPEPTIDASE M28 FAMILY MEMBER"/>
    <property type="match status" value="1"/>
</dbReference>
<dbReference type="InterPro" id="IPR007484">
    <property type="entry name" value="Peptidase_M28"/>
</dbReference>